<evidence type="ECO:0000256" key="1">
    <source>
        <dbReference type="SAM" id="MobiDB-lite"/>
    </source>
</evidence>
<dbReference type="AlphaFoldDB" id="A0A2S2QR53"/>
<proteinExistence type="predicted"/>
<evidence type="ECO:0000313" key="2">
    <source>
        <dbReference type="EMBL" id="MBY80215.1"/>
    </source>
</evidence>
<protein>
    <submittedName>
        <fullName evidence="2">Uncharacterized protein</fullName>
    </submittedName>
</protein>
<reference evidence="2" key="1">
    <citation type="submission" date="2018-04" db="EMBL/GenBank/DDBJ databases">
        <title>Transcriptome assembly of Sipha flava.</title>
        <authorList>
            <person name="Scully E.D."/>
            <person name="Geib S.M."/>
            <person name="Palmer N.A."/>
            <person name="Koch K."/>
            <person name="Bradshaw J."/>
            <person name="Heng-Moss T."/>
            <person name="Sarath G."/>
        </authorList>
    </citation>
    <scope>NUCLEOTIDE SEQUENCE</scope>
</reference>
<organism evidence="2">
    <name type="scientific">Sipha flava</name>
    <name type="common">yellow sugarcane aphid</name>
    <dbReference type="NCBI Taxonomy" id="143950"/>
    <lineage>
        <taxon>Eukaryota</taxon>
        <taxon>Metazoa</taxon>
        <taxon>Ecdysozoa</taxon>
        <taxon>Arthropoda</taxon>
        <taxon>Hexapoda</taxon>
        <taxon>Insecta</taxon>
        <taxon>Pterygota</taxon>
        <taxon>Neoptera</taxon>
        <taxon>Paraneoptera</taxon>
        <taxon>Hemiptera</taxon>
        <taxon>Sternorrhyncha</taxon>
        <taxon>Aphidomorpha</taxon>
        <taxon>Aphidoidea</taxon>
        <taxon>Aphididae</taxon>
        <taxon>Sipha</taxon>
    </lineage>
</organism>
<gene>
    <name evidence="2" type="ORF">g.1558</name>
</gene>
<sequence>MSIVNSAEFICKTTPSYLIIHTDFYEHNGLLIKYLFEKNYSFHTYQQYDLRSIWVVIRNLDPSAYGENMSSSLSKLGREVSHDHDIKLFSDKPYLPLLRHPKKSHRKTQIYTKPNIYCTSKWLSKNLIRVNYHCTAIAVCLIDTLGVGAITFHDVSDMRKNSSNQRHLNLRPGVQYGSQPSHE</sequence>
<dbReference type="EMBL" id="GGMS01011012">
    <property type="protein sequence ID" value="MBY80215.1"/>
    <property type="molecule type" value="Transcribed_RNA"/>
</dbReference>
<accession>A0A2S2QR53</accession>
<feature type="region of interest" description="Disordered" evidence="1">
    <location>
        <begin position="161"/>
        <end position="183"/>
    </location>
</feature>
<name>A0A2S2QR53_9HEMI</name>